<reference evidence="1 2" key="1">
    <citation type="submission" date="2016-04" db="EMBL/GenBank/DDBJ databases">
        <title>The genome of Intoshia linei affirms orthonectids as highly simplified spiralians.</title>
        <authorList>
            <person name="Mikhailov K.V."/>
            <person name="Slusarev G.S."/>
            <person name="Nikitin M.A."/>
            <person name="Logacheva M.D."/>
            <person name="Penin A."/>
            <person name="Aleoshin V."/>
            <person name="Panchin Y.V."/>
        </authorList>
    </citation>
    <scope>NUCLEOTIDE SEQUENCE [LARGE SCALE GENOMIC DNA]</scope>
    <source>
        <strain evidence="1">Intl2013</strain>
        <tissue evidence="1">Whole animal</tissue>
    </source>
</reference>
<accession>A0A177B8U3</accession>
<evidence type="ECO:0000313" key="1">
    <source>
        <dbReference type="EMBL" id="OAF70708.1"/>
    </source>
</evidence>
<proteinExistence type="predicted"/>
<dbReference type="EMBL" id="LWCA01000119">
    <property type="protein sequence ID" value="OAF70708.1"/>
    <property type="molecule type" value="Genomic_DNA"/>
</dbReference>
<dbReference type="AlphaFoldDB" id="A0A177B8U3"/>
<dbReference type="Proteomes" id="UP000078046">
    <property type="component" value="Unassembled WGS sequence"/>
</dbReference>
<protein>
    <submittedName>
        <fullName evidence="1">Uncharacterized protein</fullName>
    </submittedName>
</protein>
<keyword evidence="2" id="KW-1185">Reference proteome</keyword>
<evidence type="ECO:0000313" key="2">
    <source>
        <dbReference type="Proteomes" id="UP000078046"/>
    </source>
</evidence>
<sequence length="242" mass="28558">MTDNEILNTYYSILVKTGLKNGLHPENTALYYKLFKEIVKFIDSRDLNESLSNLINILNHPQDVTLALFDICQKFTKFEMDCVINTINNQVLKNYKLLKRVIHISKNHQISQNKVSQSIEVNVPTSYDEIFVNPINVSHFEHNVIKQNRIDKIKMKYYKIKEDVSNKFSIEFSKLKSDFGNHLEINKFYPQNMYNIKTVKIVLSEYIQEMFNKMADLIVNKYMNISENNINQMLEIENVNDE</sequence>
<name>A0A177B8U3_9BILA</name>
<gene>
    <name evidence="1" type="ORF">A3Q56_01547</name>
</gene>
<comment type="caution">
    <text evidence="1">The sequence shown here is derived from an EMBL/GenBank/DDBJ whole genome shotgun (WGS) entry which is preliminary data.</text>
</comment>
<organism evidence="1 2">
    <name type="scientific">Intoshia linei</name>
    <dbReference type="NCBI Taxonomy" id="1819745"/>
    <lineage>
        <taxon>Eukaryota</taxon>
        <taxon>Metazoa</taxon>
        <taxon>Spiralia</taxon>
        <taxon>Lophotrochozoa</taxon>
        <taxon>Mesozoa</taxon>
        <taxon>Orthonectida</taxon>
        <taxon>Rhopaluridae</taxon>
        <taxon>Intoshia</taxon>
    </lineage>
</organism>